<feature type="transmembrane region" description="Helical" evidence="1">
    <location>
        <begin position="80"/>
        <end position="100"/>
    </location>
</feature>
<dbReference type="RefSeq" id="WP_163241154.1">
    <property type="nucleotide sequence ID" value="NZ_JAAIWN010000010.1"/>
</dbReference>
<keyword evidence="1" id="KW-0472">Membrane</keyword>
<reference evidence="2 5" key="2">
    <citation type="submission" date="2020-07" db="EMBL/GenBank/DDBJ databases">
        <authorList>
            <person name="Feng H."/>
        </authorList>
    </citation>
    <scope>NUCLEOTIDE SEQUENCE [LARGE SCALE GENOMIC DNA]</scope>
    <source>
        <strain evidence="5">s-12</strain>
        <strain evidence="2">S-12</strain>
    </source>
</reference>
<dbReference type="Pfam" id="PF22564">
    <property type="entry name" value="HAAS"/>
    <property type="match status" value="1"/>
</dbReference>
<evidence type="ECO:0000313" key="2">
    <source>
        <dbReference type="EMBL" id="MBA4536711.1"/>
    </source>
</evidence>
<keyword evidence="1" id="KW-1133">Transmembrane helix</keyword>
<name>A0A6B3VSX6_9BACI</name>
<dbReference type="Proteomes" id="UP000570010">
    <property type="component" value="Unassembled WGS sequence"/>
</dbReference>
<feature type="transmembrane region" description="Helical" evidence="1">
    <location>
        <begin position="136"/>
        <end position="159"/>
    </location>
</feature>
<dbReference type="EMBL" id="JACEIO010000010">
    <property type="protein sequence ID" value="MBA4536711.1"/>
    <property type="molecule type" value="Genomic_DNA"/>
</dbReference>
<keyword evidence="4" id="KW-1185">Reference proteome</keyword>
<protein>
    <submittedName>
        <fullName evidence="3">DUF1700 domain-containing protein</fullName>
    </submittedName>
</protein>
<dbReference type="Proteomes" id="UP000472971">
    <property type="component" value="Unassembled WGS sequence"/>
</dbReference>
<evidence type="ECO:0000256" key="1">
    <source>
        <dbReference type="SAM" id="Phobius"/>
    </source>
</evidence>
<sequence>MENKFLQQLESLLRELPEHDRAEILYDYEEHFANGFANGKSMEEIAKELGNPRNIAKELLADDKISRAETNKSIGNISKAIFAAIGMSFFNLLFILAPVIGIVAVYIALCVTAIILALSPLIGLVNIFFMELGEFLFNFFLSLILCGVGVLLCIGMFYVGKFLYHAILSYIKFNIKIIRGEKI</sequence>
<accession>A0A6B3VSX6</accession>
<proteinExistence type="predicted"/>
<dbReference type="EMBL" id="JAAIWN010000010">
    <property type="protein sequence ID" value="NEY81079.1"/>
    <property type="molecule type" value="Genomic_DNA"/>
</dbReference>
<evidence type="ECO:0000313" key="4">
    <source>
        <dbReference type="Proteomes" id="UP000472971"/>
    </source>
</evidence>
<evidence type="ECO:0000313" key="5">
    <source>
        <dbReference type="Proteomes" id="UP000570010"/>
    </source>
</evidence>
<comment type="caution">
    <text evidence="3">The sequence shown here is derived from an EMBL/GenBank/DDBJ whole genome shotgun (WGS) entry which is preliminary data.</text>
</comment>
<reference evidence="3 4" key="1">
    <citation type="submission" date="2020-02" db="EMBL/GenBank/DDBJ databases">
        <title>Bacillus aquiflavi sp. nov., isolated from yellow water of strong flavor Chinese baijiu in Yibin region of China.</title>
        <authorList>
            <person name="Xie J."/>
        </authorList>
    </citation>
    <scope>NUCLEOTIDE SEQUENCE [LARGE SCALE GENOMIC DNA]</scope>
    <source>
        <strain evidence="3 4">3H-10</strain>
    </source>
</reference>
<keyword evidence="1" id="KW-0812">Transmembrane</keyword>
<dbReference type="AlphaFoldDB" id="A0A6B3VSX6"/>
<gene>
    <name evidence="3" type="ORF">G4D64_05985</name>
    <name evidence="2" type="ORF">H1Z61_06015</name>
</gene>
<organism evidence="3 4">
    <name type="scientific">Bacillus aquiflavi</name>
    <dbReference type="NCBI Taxonomy" id="2672567"/>
    <lineage>
        <taxon>Bacteria</taxon>
        <taxon>Bacillati</taxon>
        <taxon>Bacillota</taxon>
        <taxon>Bacilli</taxon>
        <taxon>Bacillales</taxon>
        <taxon>Bacillaceae</taxon>
        <taxon>Bacillus</taxon>
    </lineage>
</organism>
<feature type="transmembrane region" description="Helical" evidence="1">
    <location>
        <begin position="106"/>
        <end position="129"/>
    </location>
</feature>
<evidence type="ECO:0000313" key="3">
    <source>
        <dbReference type="EMBL" id="NEY81079.1"/>
    </source>
</evidence>